<comment type="caution">
    <text evidence="2">The sequence shown here is derived from an EMBL/GenBank/DDBJ whole genome shotgun (WGS) entry which is preliminary data.</text>
</comment>
<keyword evidence="1" id="KW-1133">Transmembrane helix</keyword>
<feature type="transmembrane region" description="Helical" evidence="1">
    <location>
        <begin position="34"/>
        <end position="54"/>
    </location>
</feature>
<accession>A0A6I2MB64</accession>
<evidence type="ECO:0000313" key="3">
    <source>
        <dbReference type="Proteomes" id="UP000441585"/>
    </source>
</evidence>
<keyword evidence="1" id="KW-0472">Membrane</keyword>
<sequence length="79" mass="8851">MRILYILFAGAIVYFALPRLDFSSSSSLESFFSLVWLIFALCVIGGNMTGLIYAPKKRSAKRAAVRKYQAKTKQRAAAR</sequence>
<dbReference type="Proteomes" id="UP000441585">
    <property type="component" value="Unassembled WGS sequence"/>
</dbReference>
<evidence type="ECO:0000313" key="2">
    <source>
        <dbReference type="EMBL" id="MRX55398.1"/>
    </source>
</evidence>
<keyword evidence="1" id="KW-0812">Transmembrane</keyword>
<keyword evidence="3" id="KW-1185">Reference proteome</keyword>
<protein>
    <submittedName>
        <fullName evidence="2">Uncharacterized protein</fullName>
    </submittedName>
</protein>
<reference evidence="2 3" key="1">
    <citation type="submission" date="2019-11" db="EMBL/GenBank/DDBJ databases">
        <title>Bacillus idriensis genome.</title>
        <authorList>
            <person name="Konopka E.N."/>
            <person name="Newman J.D."/>
        </authorList>
    </citation>
    <scope>NUCLEOTIDE SEQUENCE [LARGE SCALE GENOMIC DNA]</scope>
    <source>
        <strain evidence="2 3">DSM 19097</strain>
    </source>
</reference>
<dbReference type="EMBL" id="WKKF01000004">
    <property type="protein sequence ID" value="MRX55398.1"/>
    <property type="molecule type" value="Genomic_DNA"/>
</dbReference>
<gene>
    <name evidence="2" type="ORF">GJU41_15655</name>
</gene>
<organism evidence="2 3">
    <name type="scientific">Metabacillus idriensis</name>
    <dbReference type="NCBI Taxonomy" id="324768"/>
    <lineage>
        <taxon>Bacteria</taxon>
        <taxon>Bacillati</taxon>
        <taxon>Bacillota</taxon>
        <taxon>Bacilli</taxon>
        <taxon>Bacillales</taxon>
        <taxon>Bacillaceae</taxon>
        <taxon>Metabacillus</taxon>
    </lineage>
</organism>
<evidence type="ECO:0000256" key="1">
    <source>
        <dbReference type="SAM" id="Phobius"/>
    </source>
</evidence>
<dbReference type="AlphaFoldDB" id="A0A6I2MB64"/>
<proteinExistence type="predicted"/>
<name>A0A6I2MB64_9BACI</name>
<dbReference type="RefSeq" id="WP_070877738.1">
    <property type="nucleotide sequence ID" value="NZ_CAJFZX010000001.1"/>
</dbReference>